<comment type="caution">
    <text evidence="2">The sequence shown here is derived from an EMBL/GenBank/DDBJ whole genome shotgun (WGS) entry which is preliminary data.</text>
</comment>
<feature type="signal peptide" evidence="1">
    <location>
        <begin position="1"/>
        <end position="19"/>
    </location>
</feature>
<dbReference type="EMBL" id="LXQA010130735">
    <property type="protein sequence ID" value="MCI22484.1"/>
    <property type="molecule type" value="Genomic_DNA"/>
</dbReference>
<protein>
    <submittedName>
        <fullName evidence="2">Uncharacterized protein</fullName>
    </submittedName>
</protein>
<organism evidence="2 3">
    <name type="scientific">Trifolium medium</name>
    <dbReference type="NCBI Taxonomy" id="97028"/>
    <lineage>
        <taxon>Eukaryota</taxon>
        <taxon>Viridiplantae</taxon>
        <taxon>Streptophyta</taxon>
        <taxon>Embryophyta</taxon>
        <taxon>Tracheophyta</taxon>
        <taxon>Spermatophyta</taxon>
        <taxon>Magnoliopsida</taxon>
        <taxon>eudicotyledons</taxon>
        <taxon>Gunneridae</taxon>
        <taxon>Pentapetalae</taxon>
        <taxon>rosids</taxon>
        <taxon>fabids</taxon>
        <taxon>Fabales</taxon>
        <taxon>Fabaceae</taxon>
        <taxon>Papilionoideae</taxon>
        <taxon>50 kb inversion clade</taxon>
        <taxon>NPAAA clade</taxon>
        <taxon>Hologalegina</taxon>
        <taxon>IRL clade</taxon>
        <taxon>Trifolieae</taxon>
        <taxon>Trifolium</taxon>
    </lineage>
</organism>
<dbReference type="AlphaFoldDB" id="A0A392QE94"/>
<evidence type="ECO:0000313" key="2">
    <source>
        <dbReference type="EMBL" id="MCI22484.1"/>
    </source>
</evidence>
<dbReference type="Proteomes" id="UP000265520">
    <property type="component" value="Unassembled WGS sequence"/>
</dbReference>
<keyword evidence="3" id="KW-1185">Reference proteome</keyword>
<evidence type="ECO:0000313" key="3">
    <source>
        <dbReference type="Proteomes" id="UP000265520"/>
    </source>
</evidence>
<proteinExistence type="predicted"/>
<keyword evidence="1" id="KW-0732">Signal</keyword>
<name>A0A392QE94_9FABA</name>
<reference evidence="2 3" key="1">
    <citation type="journal article" date="2018" name="Front. Plant Sci.">
        <title>Red Clover (Trifolium pratense) and Zigzag Clover (T. medium) - A Picture of Genomic Similarities and Differences.</title>
        <authorList>
            <person name="Dluhosova J."/>
            <person name="Istvanek J."/>
            <person name="Nedelnik J."/>
            <person name="Repkova J."/>
        </authorList>
    </citation>
    <scope>NUCLEOTIDE SEQUENCE [LARGE SCALE GENOMIC DNA]</scope>
    <source>
        <strain evidence="3">cv. 10/8</strain>
        <tissue evidence="2">Leaf</tissue>
    </source>
</reference>
<accession>A0A392QE94</accession>
<feature type="chain" id="PRO_5017265988" evidence="1">
    <location>
        <begin position="20"/>
        <end position="31"/>
    </location>
</feature>
<feature type="non-terminal residue" evidence="2">
    <location>
        <position position="1"/>
    </location>
</feature>
<evidence type="ECO:0000256" key="1">
    <source>
        <dbReference type="SAM" id="SignalP"/>
    </source>
</evidence>
<sequence>VVLIHIAFACLIMRCMVCADLANVPEIRPVM</sequence>